<accession>A0A812S6Z7</accession>
<reference evidence="2" key="1">
    <citation type="submission" date="2021-02" db="EMBL/GenBank/DDBJ databases">
        <authorList>
            <person name="Dougan E. K."/>
            <person name="Rhodes N."/>
            <person name="Thang M."/>
            <person name="Chan C."/>
        </authorList>
    </citation>
    <scope>NUCLEOTIDE SEQUENCE</scope>
</reference>
<gene>
    <name evidence="2" type="ORF">SNAT2548_LOCUS25986</name>
</gene>
<dbReference type="OrthoDB" id="408480at2759"/>
<feature type="compositionally biased region" description="Basic and acidic residues" evidence="1">
    <location>
        <begin position="88"/>
        <end position="99"/>
    </location>
</feature>
<dbReference type="AlphaFoldDB" id="A0A812S6Z7"/>
<evidence type="ECO:0000313" key="3">
    <source>
        <dbReference type="Proteomes" id="UP000604046"/>
    </source>
</evidence>
<feature type="region of interest" description="Disordered" evidence="1">
    <location>
        <begin position="75"/>
        <end position="99"/>
    </location>
</feature>
<keyword evidence="3" id="KW-1185">Reference proteome</keyword>
<feature type="region of interest" description="Disordered" evidence="1">
    <location>
        <begin position="1"/>
        <end position="22"/>
    </location>
</feature>
<sequence>MGCGGSCCSKSTPPKRTSSFHMRKLPKVVPEGMVLQPDRQLHDAYVKDLNRFLRKVQKHPLTFTNYVETARSDGFDSIGVDEDSSEVTQRRCQPESNAK</sequence>
<feature type="non-terminal residue" evidence="2">
    <location>
        <position position="99"/>
    </location>
</feature>
<protein>
    <submittedName>
        <fullName evidence="2">Uncharacterized protein</fullName>
    </submittedName>
</protein>
<organism evidence="2 3">
    <name type="scientific">Symbiodinium natans</name>
    <dbReference type="NCBI Taxonomy" id="878477"/>
    <lineage>
        <taxon>Eukaryota</taxon>
        <taxon>Sar</taxon>
        <taxon>Alveolata</taxon>
        <taxon>Dinophyceae</taxon>
        <taxon>Suessiales</taxon>
        <taxon>Symbiodiniaceae</taxon>
        <taxon>Symbiodinium</taxon>
    </lineage>
</organism>
<proteinExistence type="predicted"/>
<evidence type="ECO:0000313" key="2">
    <source>
        <dbReference type="EMBL" id="CAE7465011.1"/>
    </source>
</evidence>
<evidence type="ECO:0000256" key="1">
    <source>
        <dbReference type="SAM" id="MobiDB-lite"/>
    </source>
</evidence>
<name>A0A812S6Z7_9DINO</name>
<feature type="compositionally biased region" description="Polar residues" evidence="1">
    <location>
        <begin position="8"/>
        <end position="20"/>
    </location>
</feature>
<dbReference type="Proteomes" id="UP000604046">
    <property type="component" value="Unassembled WGS sequence"/>
</dbReference>
<comment type="caution">
    <text evidence="2">The sequence shown here is derived from an EMBL/GenBank/DDBJ whole genome shotgun (WGS) entry which is preliminary data.</text>
</comment>
<dbReference type="EMBL" id="CAJNDS010002412">
    <property type="protein sequence ID" value="CAE7465011.1"/>
    <property type="molecule type" value="Genomic_DNA"/>
</dbReference>